<protein>
    <recommendedName>
        <fullName evidence="4">Phage-related protein</fullName>
    </recommendedName>
</protein>
<evidence type="ECO:0000256" key="1">
    <source>
        <dbReference type="SAM" id="Phobius"/>
    </source>
</evidence>
<keyword evidence="1" id="KW-0812">Transmembrane</keyword>
<feature type="transmembrane region" description="Helical" evidence="1">
    <location>
        <begin position="960"/>
        <end position="983"/>
    </location>
</feature>
<sequence>MADNVEIQGLEFQIQENSAGAVAGLENLKKALSGLKSVTGSSVKGLDSTSKSIRELKNALSGLNSGDMSRKLTQIASGLRALEQVRGVKISSSIPNQLNALNAALKNVKWTDGDKIRTLVDGLRPLSELGRANMTSFINQLGKLPALIDELEKADVDKFTRQMKELAAAMKPFADEMQKVSNGFSAFPSRIQRLIASTDRYNNSVNRATTGTKAWSNALTGIKLSTVLYASNRIGAALAGYMYQASEWEGIMYRFGRAFGKEAEENYKWINRLNAELQINVQQFMQYASIYGTMLKGFGVAQKDAAAMAMNYTELTYDIWAGYNDIYKSFEDAAVAVRSAIAGEVEPIRRAGFTIVDSQLKITAANYGIAYSTQSASEELKSYLRYLTLIDQAKAQDLIGTYAREMTTAEGLMRTLRQQLTSLSQAFGSFLLPALVKVLPYVQAFVELIGEAIAALAQLFGIDLKPVDFGVSSGASAAGDMADNLGDAAGAAKKLKQYTAGFDELNVFDPNQGAGGAGAGVSGGGYEGEFDIDKLWDESIFENINSQVDELKENLKGVLSTVTSIAAGILAWKVAKDFLAALKLLKELNSKNFAFKLDFKVLGLSMFLADLKEFERYLKDFLDNGPTFQNVAGMISSFAGMVGDALIMLGGLKVGGALKVIQGIGEIVIGISDIAENGVNAENALTVIRGLTNIAIGIGVFTGNIKLAAWSVAIQGFTTIIREIATNWDAIKQGDWSGVDKVALIIGGLEILGGLVVALDVFSKLKGISNLGNATTAMNTLSNATGTIDTTVSTQLSPKLKSLAKNLGLGVVVIAEVAAAAIIFTGAIAIMGHELEEVGKAWEPVIENGTTVATAIGIGAGILGAVGLAAYALGTGGKTIALNIGIGTAILLELGVATGLFLVEIWAVGKGLDEIGQAWQPVLDNGEEIATAIGVGTGLLVGVGTVTAALGAITIGTAGLLPAAIALGAGILAEMALACIGLVESLRAVADELNNNLAPSLRDLNSTLPQLTDDMSDFVDFMSTFAGEISSYTDSMGGITWDSIVSGFQKLFAGNPIGDFADDVNAIYTDTKSLNDELRLANPELQTAVTLLTQYAALMEQLGILTQENGTANLATGIFTNLQVCGEQLVTGFSTGMTNKMPLIQANVEQIKTTLDTNFNTLVDGVVQKWQTGLNTMNTDFTTFRTNTLLGFTDFQTQMTTGMDDFTTTFPKGWSSMWRGMTNTAIIQWNSTLNAMERGMNNAIRSLNNVIRQINKVSKFTGISLSYFSEISVDRIQYMAEGGFVDEGQLFIAREAGAEMVGAMGRRTAVANNDQIVEGISAGVSVANDGVIAAIYALMNIIEDKDLSVSIGDDVIGRSYDRYNRSRGVRVNSGAFANAY</sequence>
<organism evidence="2 3">
    <name type="scientific">Flavonifractor plautii</name>
    <name type="common">Fusobacterium plautii</name>
    <dbReference type="NCBI Taxonomy" id="292800"/>
    <lineage>
        <taxon>Bacteria</taxon>
        <taxon>Bacillati</taxon>
        <taxon>Bacillota</taxon>
        <taxon>Clostridia</taxon>
        <taxon>Eubacteriales</taxon>
        <taxon>Oscillospiraceae</taxon>
        <taxon>Flavonifractor</taxon>
    </lineage>
</organism>
<gene>
    <name evidence="2" type="ORF">GKE97_04795</name>
</gene>
<evidence type="ECO:0000313" key="3">
    <source>
        <dbReference type="Proteomes" id="UP000434475"/>
    </source>
</evidence>
<proteinExistence type="predicted"/>
<dbReference type="Proteomes" id="UP000434475">
    <property type="component" value="Unassembled WGS sequence"/>
</dbReference>
<evidence type="ECO:0000313" key="2">
    <source>
        <dbReference type="EMBL" id="MSB18833.1"/>
    </source>
</evidence>
<feature type="transmembrane region" description="Helical" evidence="1">
    <location>
        <begin position="807"/>
        <end position="832"/>
    </location>
</feature>
<feature type="transmembrane region" description="Helical" evidence="1">
    <location>
        <begin position="929"/>
        <end position="953"/>
    </location>
</feature>
<keyword evidence="1" id="KW-0472">Membrane</keyword>
<evidence type="ECO:0008006" key="4">
    <source>
        <dbReference type="Google" id="ProtNLM"/>
    </source>
</evidence>
<keyword evidence="1" id="KW-1133">Transmembrane helix</keyword>
<feature type="transmembrane region" description="Helical" evidence="1">
    <location>
        <begin position="880"/>
        <end position="909"/>
    </location>
</feature>
<comment type="caution">
    <text evidence="2">The sequence shown here is derived from an EMBL/GenBank/DDBJ whole genome shotgun (WGS) entry which is preliminary data.</text>
</comment>
<dbReference type="RefSeq" id="WP_172697280.1">
    <property type="nucleotide sequence ID" value="NZ_JADPCY010000006.1"/>
</dbReference>
<name>A0A6I2R079_FLAPL</name>
<dbReference type="EMBL" id="WKPR01000004">
    <property type="protein sequence ID" value="MSB18833.1"/>
    <property type="molecule type" value="Genomic_DNA"/>
</dbReference>
<reference evidence="2 3" key="1">
    <citation type="journal article" date="2019" name="Nat. Med.">
        <title>A library of human gut bacterial isolates paired with longitudinal multiomics data enables mechanistic microbiome research.</title>
        <authorList>
            <person name="Poyet M."/>
            <person name="Groussin M."/>
            <person name="Gibbons S.M."/>
            <person name="Avila-Pacheco J."/>
            <person name="Jiang X."/>
            <person name="Kearney S.M."/>
            <person name="Perrotta A.R."/>
            <person name="Berdy B."/>
            <person name="Zhao S."/>
            <person name="Lieberman T.D."/>
            <person name="Swanson P.K."/>
            <person name="Smith M."/>
            <person name="Roesemann S."/>
            <person name="Alexander J.E."/>
            <person name="Rich S.A."/>
            <person name="Livny J."/>
            <person name="Vlamakis H."/>
            <person name="Clish C."/>
            <person name="Bullock K."/>
            <person name="Deik A."/>
            <person name="Scott J."/>
            <person name="Pierce K.A."/>
            <person name="Xavier R.J."/>
            <person name="Alm E.J."/>
        </authorList>
    </citation>
    <scope>NUCLEOTIDE SEQUENCE [LARGE SCALE GENOMIC DNA]</scope>
    <source>
        <strain evidence="2 3">BIOML-A2</strain>
    </source>
</reference>
<feature type="transmembrane region" description="Helical" evidence="1">
    <location>
        <begin position="852"/>
        <end position="873"/>
    </location>
</feature>
<accession>A0A6I2R079</accession>